<feature type="domain" description="VOC" evidence="1">
    <location>
        <begin position="4"/>
        <end position="132"/>
    </location>
</feature>
<dbReference type="PANTHER" id="PTHR36503">
    <property type="entry name" value="BLR2520 PROTEIN"/>
    <property type="match status" value="1"/>
</dbReference>
<dbReference type="Proteomes" id="UP000196138">
    <property type="component" value="Chromosome"/>
</dbReference>
<dbReference type="EMBL" id="CP021455">
    <property type="protein sequence ID" value="ARU04659.1"/>
    <property type="molecule type" value="Genomic_DNA"/>
</dbReference>
<proteinExistence type="predicted"/>
<dbReference type="RefSeq" id="WP_087279673.1">
    <property type="nucleotide sequence ID" value="NZ_CP021455.1"/>
</dbReference>
<dbReference type="InterPro" id="IPR004360">
    <property type="entry name" value="Glyas_Fos-R_dOase_dom"/>
</dbReference>
<dbReference type="Gene3D" id="3.10.180.10">
    <property type="entry name" value="2,3-Dihydroxybiphenyl 1,2-Dioxygenase, domain 1"/>
    <property type="match status" value="1"/>
</dbReference>
<dbReference type="CDD" id="cd07251">
    <property type="entry name" value="VOC_like"/>
    <property type="match status" value="1"/>
</dbReference>
<keyword evidence="3" id="KW-1185">Reference proteome</keyword>
<gene>
    <name evidence="2" type="ORF">CCO03_08215</name>
</gene>
<name>A0A1Y0EMW5_9BURK</name>
<evidence type="ECO:0000313" key="2">
    <source>
        <dbReference type="EMBL" id="ARU04659.1"/>
    </source>
</evidence>
<dbReference type="InterPro" id="IPR037523">
    <property type="entry name" value="VOC_core"/>
</dbReference>
<sequence length="151" mass="15818">MEPRLTLITLGVADVARATAFYERLGFVRGASSNAQISFFQAGGVVLALFGRQALAEDAQIAADAPGVQAPTGFAGVSLAHNARSEAEVDAVLAEAVAAGAHLVKPAHRVFWGGYSGYFADLDGHLWEVAHNPHLPLNAAGMPVLPMKDDR</sequence>
<dbReference type="AlphaFoldDB" id="A0A1Y0EMW5"/>
<reference evidence="2 3" key="1">
    <citation type="submission" date="2017-05" db="EMBL/GenBank/DDBJ databases">
        <authorList>
            <person name="Song R."/>
            <person name="Chenine A.L."/>
            <person name="Ruprecht R.M."/>
        </authorList>
    </citation>
    <scope>NUCLEOTIDE SEQUENCE [LARGE SCALE GENOMIC DNA]</scope>
    <source>
        <strain evidence="2 3">DSM 26136</strain>
    </source>
</reference>
<dbReference type="PANTHER" id="PTHR36503:SF1">
    <property type="entry name" value="BLR2520 PROTEIN"/>
    <property type="match status" value="1"/>
</dbReference>
<evidence type="ECO:0000259" key="1">
    <source>
        <dbReference type="PROSITE" id="PS51819"/>
    </source>
</evidence>
<dbReference type="Pfam" id="PF00903">
    <property type="entry name" value="Glyoxalase"/>
    <property type="match status" value="1"/>
</dbReference>
<dbReference type="InterPro" id="IPR029068">
    <property type="entry name" value="Glyas_Bleomycin-R_OHBP_Dase"/>
</dbReference>
<dbReference type="PROSITE" id="PS51819">
    <property type="entry name" value="VOC"/>
    <property type="match status" value="1"/>
</dbReference>
<evidence type="ECO:0000313" key="3">
    <source>
        <dbReference type="Proteomes" id="UP000196138"/>
    </source>
</evidence>
<organism evidence="2 3">
    <name type="scientific">Comamonas serinivorans</name>
    <dbReference type="NCBI Taxonomy" id="1082851"/>
    <lineage>
        <taxon>Bacteria</taxon>
        <taxon>Pseudomonadati</taxon>
        <taxon>Pseudomonadota</taxon>
        <taxon>Betaproteobacteria</taxon>
        <taxon>Burkholderiales</taxon>
        <taxon>Comamonadaceae</taxon>
        <taxon>Comamonas</taxon>
    </lineage>
</organism>
<accession>A0A1Y0EMW5</accession>
<dbReference type="SUPFAM" id="SSF54593">
    <property type="entry name" value="Glyoxalase/Bleomycin resistance protein/Dihydroxybiphenyl dioxygenase"/>
    <property type="match status" value="1"/>
</dbReference>
<protein>
    <submittedName>
        <fullName evidence="2">Glyoxalase</fullName>
    </submittedName>
</protein>
<dbReference type="OrthoDB" id="9797663at2"/>
<dbReference type="KEGG" id="cser:CCO03_08215"/>